<keyword evidence="5" id="KW-1185">Reference proteome</keyword>
<dbReference type="RefSeq" id="WP_345275274.1">
    <property type="nucleotide sequence ID" value="NZ_BAABJW010000001.1"/>
</dbReference>
<dbReference type="Proteomes" id="UP001501433">
    <property type="component" value="Unassembled WGS sequence"/>
</dbReference>
<gene>
    <name evidence="4" type="ORF">GCM10023330_04160</name>
</gene>
<dbReference type="NCBIfam" id="TIGR04183">
    <property type="entry name" value="Por_Secre_tail"/>
    <property type="match status" value="1"/>
</dbReference>
<feature type="signal peptide" evidence="2">
    <location>
        <begin position="1"/>
        <end position="19"/>
    </location>
</feature>
<name>A0ABP9BWH8_9FLAO</name>
<evidence type="ECO:0000259" key="3">
    <source>
        <dbReference type="Pfam" id="PF18962"/>
    </source>
</evidence>
<feature type="domain" description="Secretion system C-terminal sorting" evidence="3">
    <location>
        <begin position="225"/>
        <end position="294"/>
    </location>
</feature>
<organism evidence="4 5">
    <name type="scientific">Litoribaculum gwangyangense</name>
    <dbReference type="NCBI Taxonomy" id="1130722"/>
    <lineage>
        <taxon>Bacteria</taxon>
        <taxon>Pseudomonadati</taxon>
        <taxon>Bacteroidota</taxon>
        <taxon>Flavobacteriia</taxon>
        <taxon>Flavobacteriales</taxon>
        <taxon>Flavobacteriaceae</taxon>
        <taxon>Litoribaculum</taxon>
    </lineage>
</organism>
<evidence type="ECO:0000256" key="2">
    <source>
        <dbReference type="SAM" id="SignalP"/>
    </source>
</evidence>
<evidence type="ECO:0000256" key="1">
    <source>
        <dbReference type="ARBA" id="ARBA00022729"/>
    </source>
</evidence>
<dbReference type="EMBL" id="BAABJW010000001">
    <property type="protein sequence ID" value="GAA4801457.1"/>
    <property type="molecule type" value="Genomic_DNA"/>
</dbReference>
<reference evidence="5" key="1">
    <citation type="journal article" date="2019" name="Int. J. Syst. Evol. Microbiol.">
        <title>The Global Catalogue of Microorganisms (GCM) 10K type strain sequencing project: providing services to taxonomists for standard genome sequencing and annotation.</title>
        <authorList>
            <consortium name="The Broad Institute Genomics Platform"/>
            <consortium name="The Broad Institute Genome Sequencing Center for Infectious Disease"/>
            <person name="Wu L."/>
            <person name="Ma J."/>
        </authorList>
    </citation>
    <scope>NUCLEOTIDE SEQUENCE [LARGE SCALE GENOMIC DNA]</scope>
    <source>
        <strain evidence="5">JCM 18325</strain>
    </source>
</reference>
<protein>
    <recommendedName>
        <fullName evidence="3">Secretion system C-terminal sorting domain-containing protein</fullName>
    </recommendedName>
</protein>
<dbReference type="InterPro" id="IPR026444">
    <property type="entry name" value="Secre_tail"/>
</dbReference>
<accession>A0ABP9BWH8</accession>
<evidence type="ECO:0000313" key="5">
    <source>
        <dbReference type="Proteomes" id="UP001501433"/>
    </source>
</evidence>
<dbReference type="Pfam" id="PF18962">
    <property type="entry name" value="Por_Secre_tail"/>
    <property type="match status" value="1"/>
</dbReference>
<comment type="caution">
    <text evidence="4">The sequence shown here is derived from an EMBL/GenBank/DDBJ whole genome shotgun (WGS) entry which is preliminary data.</text>
</comment>
<proteinExistence type="predicted"/>
<evidence type="ECO:0000313" key="4">
    <source>
        <dbReference type="EMBL" id="GAA4801457.1"/>
    </source>
</evidence>
<keyword evidence="1 2" id="KW-0732">Signal</keyword>
<sequence length="295" mass="31837">MKKLYVLFILTGMSSLLFGQNATITKVIETPCSSPFIKTVEIAVTGTIDFANDDIQLRYSQNGNGFDPSGDNSAPNLIDISGLGVQTNTYVYIIRDLALMQADFPNAGITSSNSVIVSTATNGNDAYQLAKTDGTVISQFGVDLEDGTGKPWEHGDAFAERKAGTTETGTFVISDWNISALNFLDDYGNCAKSSMFVGALYETVITLGSWKTLSNSSYSKSELSIFPNPVNNGLVNIKSNLSGDKNIELFDVMGRSVINTKLNTDVLDVRSLGSGLYLLKVTIEDRSSINKILIK</sequence>
<feature type="chain" id="PRO_5045628533" description="Secretion system C-terminal sorting domain-containing protein" evidence="2">
    <location>
        <begin position="20"/>
        <end position="295"/>
    </location>
</feature>